<accession>A0A936Z4M2</accession>
<sequence length="102" mass="10801">MAKFKLLAFEVVMLPAALAACAGAPVDQVVKPEILFASGDVIRLQWNPQQTGESRVLGTVRAFCGGRNFDEVPSPQDASPSGPSRTKTWRCHLFPGSGAGGM</sequence>
<organism evidence="3 4">
    <name type="scientific">Ramlibacter monticola</name>
    <dbReference type="NCBI Taxonomy" id="1926872"/>
    <lineage>
        <taxon>Bacteria</taxon>
        <taxon>Pseudomonadati</taxon>
        <taxon>Pseudomonadota</taxon>
        <taxon>Betaproteobacteria</taxon>
        <taxon>Burkholderiales</taxon>
        <taxon>Comamonadaceae</taxon>
        <taxon>Ramlibacter</taxon>
    </lineage>
</organism>
<evidence type="ECO:0000313" key="4">
    <source>
        <dbReference type="Proteomes" id="UP000599109"/>
    </source>
</evidence>
<dbReference type="Proteomes" id="UP000599109">
    <property type="component" value="Unassembled WGS sequence"/>
</dbReference>
<proteinExistence type="predicted"/>
<keyword evidence="2" id="KW-0732">Signal</keyword>
<dbReference type="PROSITE" id="PS51257">
    <property type="entry name" value="PROKAR_LIPOPROTEIN"/>
    <property type="match status" value="1"/>
</dbReference>
<feature type="chain" id="PRO_5037933198" evidence="2">
    <location>
        <begin position="20"/>
        <end position="102"/>
    </location>
</feature>
<gene>
    <name evidence="3" type="ORF">JJ685_20680</name>
</gene>
<dbReference type="RefSeq" id="WP_201676218.1">
    <property type="nucleotide sequence ID" value="NZ_JAEQNE010000005.1"/>
</dbReference>
<feature type="signal peptide" evidence="2">
    <location>
        <begin position="1"/>
        <end position="19"/>
    </location>
</feature>
<feature type="compositionally biased region" description="Polar residues" evidence="1">
    <location>
        <begin position="76"/>
        <end position="86"/>
    </location>
</feature>
<name>A0A936Z4M2_9BURK</name>
<comment type="caution">
    <text evidence="3">The sequence shown here is derived from an EMBL/GenBank/DDBJ whole genome shotgun (WGS) entry which is preliminary data.</text>
</comment>
<dbReference type="EMBL" id="JAEQNE010000005">
    <property type="protein sequence ID" value="MBL0393565.1"/>
    <property type="molecule type" value="Genomic_DNA"/>
</dbReference>
<protein>
    <submittedName>
        <fullName evidence="3">Uncharacterized protein</fullName>
    </submittedName>
</protein>
<reference evidence="3 4" key="1">
    <citation type="journal article" date="2017" name="Int. J. Syst. Evol. Microbiol.">
        <title>Ramlibacter monticola sp. nov., isolated from forest soil.</title>
        <authorList>
            <person name="Chaudhary D.K."/>
            <person name="Kim J."/>
        </authorList>
    </citation>
    <scope>NUCLEOTIDE SEQUENCE [LARGE SCALE GENOMIC DNA]</scope>
    <source>
        <strain evidence="3 4">KACC 19175</strain>
    </source>
</reference>
<evidence type="ECO:0000256" key="1">
    <source>
        <dbReference type="SAM" id="MobiDB-lite"/>
    </source>
</evidence>
<evidence type="ECO:0000256" key="2">
    <source>
        <dbReference type="SAM" id="SignalP"/>
    </source>
</evidence>
<dbReference type="AlphaFoldDB" id="A0A936Z4M2"/>
<keyword evidence="4" id="KW-1185">Reference proteome</keyword>
<evidence type="ECO:0000313" key="3">
    <source>
        <dbReference type="EMBL" id="MBL0393565.1"/>
    </source>
</evidence>
<feature type="region of interest" description="Disordered" evidence="1">
    <location>
        <begin position="70"/>
        <end position="90"/>
    </location>
</feature>